<keyword evidence="2" id="KW-0687">Ribonucleoprotein</keyword>
<dbReference type="STRING" id="634771.SAMN04488128_102363"/>
<evidence type="ECO:0000313" key="3">
    <source>
        <dbReference type="Proteomes" id="UP000190367"/>
    </source>
</evidence>
<proteinExistence type="predicted"/>
<dbReference type="GO" id="GO:0005840">
    <property type="term" value="C:ribosome"/>
    <property type="evidence" value="ECO:0007669"/>
    <property type="project" value="UniProtKB-KW"/>
</dbReference>
<dbReference type="PROSITE" id="PS51186">
    <property type="entry name" value="GNAT"/>
    <property type="match status" value="1"/>
</dbReference>
<dbReference type="Proteomes" id="UP000190367">
    <property type="component" value="Unassembled WGS sequence"/>
</dbReference>
<keyword evidence="2" id="KW-0689">Ribosomal protein</keyword>
<dbReference type="AlphaFoldDB" id="A0A1T4QHY2"/>
<dbReference type="RefSeq" id="WP_078668922.1">
    <property type="nucleotide sequence ID" value="NZ_FUWZ01000002.1"/>
</dbReference>
<dbReference type="GO" id="GO:0016747">
    <property type="term" value="F:acyltransferase activity, transferring groups other than amino-acyl groups"/>
    <property type="evidence" value="ECO:0007669"/>
    <property type="project" value="InterPro"/>
</dbReference>
<dbReference type="SUPFAM" id="SSF55729">
    <property type="entry name" value="Acyl-CoA N-acyltransferases (Nat)"/>
    <property type="match status" value="1"/>
</dbReference>
<organism evidence="2 3">
    <name type="scientific">Chitinophaga eiseniae</name>
    <dbReference type="NCBI Taxonomy" id="634771"/>
    <lineage>
        <taxon>Bacteria</taxon>
        <taxon>Pseudomonadati</taxon>
        <taxon>Bacteroidota</taxon>
        <taxon>Chitinophagia</taxon>
        <taxon>Chitinophagales</taxon>
        <taxon>Chitinophagaceae</taxon>
        <taxon>Chitinophaga</taxon>
    </lineage>
</organism>
<protein>
    <submittedName>
        <fullName evidence="2">Ribosomal protein S18 acetylase RimI</fullName>
    </submittedName>
</protein>
<sequence>MITLQQVAIPGEAIKELYEEAFPYEERRDWPVVLSLLDSGKLKMLRLEKEGAFAGFVCYWPLPDYTFVEYLAVHASARGGGIGTHIMEELEKRFAPLVLEVEPPLTEQAKRRIVFYERLGYQAFDQPYYQPPYHNGHQPLELRLMQKGSTHDGETFLKIRNQIYRFVYNIG</sequence>
<evidence type="ECO:0000259" key="1">
    <source>
        <dbReference type="PROSITE" id="PS51186"/>
    </source>
</evidence>
<dbReference type="CDD" id="cd04301">
    <property type="entry name" value="NAT_SF"/>
    <property type="match status" value="1"/>
</dbReference>
<keyword evidence="3" id="KW-1185">Reference proteome</keyword>
<dbReference type="EMBL" id="FUWZ01000002">
    <property type="protein sequence ID" value="SKA02878.1"/>
    <property type="molecule type" value="Genomic_DNA"/>
</dbReference>
<reference evidence="3" key="1">
    <citation type="submission" date="2017-02" db="EMBL/GenBank/DDBJ databases">
        <authorList>
            <person name="Varghese N."/>
            <person name="Submissions S."/>
        </authorList>
    </citation>
    <scope>NUCLEOTIDE SEQUENCE [LARGE SCALE GENOMIC DNA]</scope>
    <source>
        <strain evidence="3">DSM 22224</strain>
    </source>
</reference>
<dbReference type="Gene3D" id="3.40.630.30">
    <property type="match status" value="1"/>
</dbReference>
<evidence type="ECO:0000313" key="2">
    <source>
        <dbReference type="EMBL" id="SKA02878.1"/>
    </source>
</evidence>
<dbReference type="InterPro" id="IPR016181">
    <property type="entry name" value="Acyl_CoA_acyltransferase"/>
</dbReference>
<gene>
    <name evidence="2" type="ORF">SAMN04488128_102363</name>
</gene>
<name>A0A1T4QHY2_9BACT</name>
<dbReference type="OrthoDB" id="9127144at2"/>
<accession>A0A1T4QHY2</accession>
<feature type="domain" description="N-acetyltransferase" evidence="1">
    <location>
        <begin position="2"/>
        <end position="145"/>
    </location>
</feature>
<dbReference type="InterPro" id="IPR000182">
    <property type="entry name" value="GNAT_dom"/>
</dbReference>
<dbReference type="Pfam" id="PF00583">
    <property type="entry name" value="Acetyltransf_1"/>
    <property type="match status" value="1"/>
</dbReference>